<keyword evidence="2" id="KW-0378">Hydrolase</keyword>
<sequence>MIWKQAFTLEALGQVSQHTLVSHLGITFTAYGDDYLEATMPVDERTFQPARLLHGGASVALAETLGSVASQLCLEDMQTHMAVGVEINANHLKSATGGLVTGRAMPLRIGRSLHVWQIDIRDEAGSLICVSRLTIAVVKRRR</sequence>
<evidence type="ECO:0000256" key="2">
    <source>
        <dbReference type="ARBA" id="ARBA00022801"/>
    </source>
</evidence>
<dbReference type="Gene3D" id="3.10.129.10">
    <property type="entry name" value="Hotdog Thioesterase"/>
    <property type="match status" value="1"/>
</dbReference>
<feature type="domain" description="Thioesterase" evidence="3">
    <location>
        <begin position="53"/>
        <end position="129"/>
    </location>
</feature>
<organism evidence="4 5">
    <name type="scientific">Phaeodactylibacter luteus</name>
    <dbReference type="NCBI Taxonomy" id="1564516"/>
    <lineage>
        <taxon>Bacteria</taxon>
        <taxon>Pseudomonadati</taxon>
        <taxon>Bacteroidota</taxon>
        <taxon>Saprospiria</taxon>
        <taxon>Saprospirales</taxon>
        <taxon>Haliscomenobacteraceae</taxon>
        <taxon>Phaeodactylibacter</taxon>
    </lineage>
</organism>
<dbReference type="GO" id="GO:0061522">
    <property type="term" value="F:1,4-dihydroxy-2-naphthoyl-CoA thioesterase activity"/>
    <property type="evidence" value="ECO:0007669"/>
    <property type="project" value="TreeGrafter"/>
</dbReference>
<reference evidence="4 5" key="1">
    <citation type="submission" date="2019-08" db="EMBL/GenBank/DDBJ databases">
        <title>Genome of Phaeodactylibacter luteus.</title>
        <authorList>
            <person name="Bowman J.P."/>
        </authorList>
    </citation>
    <scope>NUCLEOTIDE SEQUENCE [LARGE SCALE GENOMIC DNA]</scope>
    <source>
        <strain evidence="4 5">KCTC 42180</strain>
    </source>
</reference>
<dbReference type="SUPFAM" id="SSF54637">
    <property type="entry name" value="Thioesterase/thiol ester dehydrase-isomerase"/>
    <property type="match status" value="1"/>
</dbReference>
<protein>
    <submittedName>
        <fullName evidence="4">Hotdog fold thioesterase</fullName>
    </submittedName>
</protein>
<dbReference type="RefSeq" id="WP_147165843.1">
    <property type="nucleotide sequence ID" value="NZ_VOOR01000003.1"/>
</dbReference>
<evidence type="ECO:0000313" key="5">
    <source>
        <dbReference type="Proteomes" id="UP000321580"/>
    </source>
</evidence>
<dbReference type="EMBL" id="VOOR01000003">
    <property type="protein sequence ID" value="TXB68956.1"/>
    <property type="molecule type" value="Genomic_DNA"/>
</dbReference>
<dbReference type="NCBIfam" id="TIGR00369">
    <property type="entry name" value="unchar_dom_1"/>
    <property type="match status" value="1"/>
</dbReference>
<comment type="caution">
    <text evidence="4">The sequence shown here is derived from an EMBL/GenBank/DDBJ whole genome shotgun (WGS) entry which is preliminary data.</text>
</comment>
<dbReference type="InterPro" id="IPR029069">
    <property type="entry name" value="HotDog_dom_sf"/>
</dbReference>
<dbReference type="OrthoDB" id="9798208at2"/>
<accession>A0A5C6S3U9</accession>
<dbReference type="PANTHER" id="PTHR43240:SF5">
    <property type="entry name" value="1,4-DIHYDROXY-2-NAPHTHOYL-COA THIOESTERASE 1"/>
    <property type="match status" value="1"/>
</dbReference>
<dbReference type="PANTHER" id="PTHR43240">
    <property type="entry name" value="1,4-DIHYDROXY-2-NAPHTHOYL-COA THIOESTERASE 1"/>
    <property type="match status" value="1"/>
</dbReference>
<dbReference type="AlphaFoldDB" id="A0A5C6S3U9"/>
<dbReference type="Pfam" id="PF03061">
    <property type="entry name" value="4HBT"/>
    <property type="match status" value="1"/>
</dbReference>
<gene>
    <name evidence="4" type="ORF">FRY97_02495</name>
</gene>
<dbReference type="GO" id="GO:0005829">
    <property type="term" value="C:cytosol"/>
    <property type="evidence" value="ECO:0007669"/>
    <property type="project" value="TreeGrafter"/>
</dbReference>
<dbReference type="Proteomes" id="UP000321580">
    <property type="component" value="Unassembled WGS sequence"/>
</dbReference>
<name>A0A5C6S3U9_9BACT</name>
<dbReference type="CDD" id="cd03443">
    <property type="entry name" value="PaaI_thioesterase"/>
    <property type="match status" value="1"/>
</dbReference>
<evidence type="ECO:0000256" key="1">
    <source>
        <dbReference type="ARBA" id="ARBA00008324"/>
    </source>
</evidence>
<evidence type="ECO:0000313" key="4">
    <source>
        <dbReference type="EMBL" id="TXB68956.1"/>
    </source>
</evidence>
<dbReference type="InterPro" id="IPR006683">
    <property type="entry name" value="Thioestr_dom"/>
</dbReference>
<comment type="similarity">
    <text evidence="1">Belongs to the thioesterase PaaI family.</text>
</comment>
<proteinExistence type="inferred from homology"/>
<keyword evidence="5" id="KW-1185">Reference proteome</keyword>
<evidence type="ECO:0000259" key="3">
    <source>
        <dbReference type="Pfam" id="PF03061"/>
    </source>
</evidence>
<dbReference type="InterPro" id="IPR003736">
    <property type="entry name" value="PAAI_dom"/>
</dbReference>